<dbReference type="PANTHER" id="PTHR33540">
    <property type="entry name" value="TRNA THREONYLCARBAMOYLADENOSINE BIOSYNTHESIS PROTEIN TSAE"/>
    <property type="match status" value="1"/>
</dbReference>
<name>A0ABM7DQ02_9GAMM</name>
<dbReference type="InterPro" id="IPR002575">
    <property type="entry name" value="Aminoglycoside_PTrfase"/>
</dbReference>
<feature type="domain" description="Aminoglycoside phosphotransferase" evidence="3">
    <location>
        <begin position="87"/>
        <end position="306"/>
    </location>
</feature>
<keyword evidence="5" id="KW-1185">Reference proteome</keyword>
<evidence type="ECO:0000256" key="2">
    <source>
        <dbReference type="ARBA" id="ARBA00022840"/>
    </source>
</evidence>
<dbReference type="Pfam" id="PF01636">
    <property type="entry name" value="APH"/>
    <property type="match status" value="1"/>
</dbReference>
<gene>
    <name evidence="4" type="ORF">STH12_02692</name>
</gene>
<evidence type="ECO:0000313" key="5">
    <source>
        <dbReference type="Proteomes" id="UP000278437"/>
    </source>
</evidence>
<protein>
    <submittedName>
        <fullName evidence="4">Phosphotransferase enzyme family protein</fullName>
    </submittedName>
</protein>
<dbReference type="PANTHER" id="PTHR33540:SF1">
    <property type="entry name" value="N-ACETYLMURAMATE_N-ACETYLGLUCOSAMINE KINASE"/>
    <property type="match status" value="1"/>
</dbReference>
<evidence type="ECO:0000259" key="3">
    <source>
        <dbReference type="Pfam" id="PF01636"/>
    </source>
</evidence>
<evidence type="ECO:0000256" key="1">
    <source>
        <dbReference type="ARBA" id="ARBA00022741"/>
    </source>
</evidence>
<proteinExistence type="predicted"/>
<organism evidence="4 5">
    <name type="scientific">Shewanella khirikhana</name>
    <dbReference type="NCBI Taxonomy" id="1965282"/>
    <lineage>
        <taxon>Bacteria</taxon>
        <taxon>Pseudomonadati</taxon>
        <taxon>Pseudomonadota</taxon>
        <taxon>Gammaproteobacteria</taxon>
        <taxon>Alteromonadales</taxon>
        <taxon>Shewanellaceae</taxon>
        <taxon>Shewanella</taxon>
    </lineage>
</organism>
<dbReference type="Gene3D" id="3.90.1200.10">
    <property type="match status" value="1"/>
</dbReference>
<evidence type="ECO:0000313" key="4">
    <source>
        <dbReference type="EMBL" id="AZQ11761.1"/>
    </source>
</evidence>
<keyword evidence="2" id="KW-0067">ATP-binding</keyword>
<dbReference type="InterPro" id="IPR011009">
    <property type="entry name" value="Kinase-like_dom_sf"/>
</dbReference>
<keyword evidence="1" id="KW-0547">Nucleotide-binding</keyword>
<dbReference type="SUPFAM" id="SSF56112">
    <property type="entry name" value="Protein kinase-like (PK-like)"/>
    <property type="match status" value="1"/>
</dbReference>
<dbReference type="Gene3D" id="3.30.200.20">
    <property type="entry name" value="Phosphorylase Kinase, domain 1"/>
    <property type="match status" value="1"/>
</dbReference>
<dbReference type="Proteomes" id="UP000278437">
    <property type="component" value="Chromosome"/>
</dbReference>
<sequence>MKFFIWTFFWFFNRTLLWTWRGGKSCTCSLYNQAKNPVSTNWLFPINMLAIIKQFFAKSHGTTVSDSRFLSLNHWLSHTFGEGLSPQLISGDASFRRYFRASFQGRDMVIMDTPVALIPTEPFVAVRDAYAKAGLPVPAIIAKDDKQGFMALEDFGDVQLLSLLDRQSVRQWYPRALALLPGIASVMETELGPLPDYDEAFVRRELSIFTEWLLGTHLQLTLTAEEDAILAAAFDMLTDNALAQPKVGMHRDFHSRNLMVVDNELKLLDFQDAVRGPVTYDAVSLLRDCYIRWSEDLVDDMLVEYFVLAHEHGLVPADTDMVVFRRWFELMGLQRHIKAAGIFARLNHRDGKAGYLKDIPLTMHYIRDVAVRYKELGDFAQFIMGRVMPALEAKA</sequence>
<dbReference type="EMBL" id="CP020373">
    <property type="protein sequence ID" value="AZQ11761.1"/>
    <property type="molecule type" value="Genomic_DNA"/>
</dbReference>
<accession>A0ABM7DQ02</accession>
<reference evidence="5" key="1">
    <citation type="submission" date="2017-03" db="EMBL/GenBank/DDBJ databases">
        <title>Full genome sequence of a non-lethal Shewanella isolate that potentiates virulence of Vibio parahaemolyticus causing acute hepatopancreatic necrosis disease (AHPND) in shrimp.</title>
        <authorList>
            <person name="Prachumwat A."/>
            <person name="Sritunyalucksana K."/>
        </authorList>
    </citation>
    <scope>NUCLEOTIDE SEQUENCE [LARGE SCALE GENOMIC DNA]</scope>
    <source>
        <strain evidence="5">TH2012</strain>
    </source>
</reference>